<organism evidence="2 3">
    <name type="scientific">Dokdonella ginsengisoli</name>
    <dbReference type="NCBI Taxonomy" id="363846"/>
    <lineage>
        <taxon>Bacteria</taxon>
        <taxon>Pseudomonadati</taxon>
        <taxon>Pseudomonadota</taxon>
        <taxon>Gammaproteobacteria</taxon>
        <taxon>Lysobacterales</taxon>
        <taxon>Rhodanobacteraceae</taxon>
        <taxon>Dokdonella</taxon>
    </lineage>
</organism>
<evidence type="ECO:0000313" key="2">
    <source>
        <dbReference type="EMBL" id="MFC4818965.1"/>
    </source>
</evidence>
<evidence type="ECO:0000313" key="3">
    <source>
        <dbReference type="Proteomes" id="UP001595886"/>
    </source>
</evidence>
<gene>
    <name evidence="2" type="ORF">ACFO6Q_01440</name>
</gene>
<protein>
    <submittedName>
        <fullName evidence="2">Choice-of-anchor Q domain-containing protein</fullName>
    </submittedName>
</protein>
<dbReference type="RefSeq" id="WP_380018700.1">
    <property type="nucleotide sequence ID" value="NZ_JBHSHD010000002.1"/>
</dbReference>
<dbReference type="SUPFAM" id="SSF51126">
    <property type="entry name" value="Pectin lyase-like"/>
    <property type="match status" value="1"/>
</dbReference>
<dbReference type="NCBIfam" id="NF041518">
    <property type="entry name" value="choice_anch_Q"/>
    <property type="match status" value="1"/>
</dbReference>
<reference evidence="3" key="1">
    <citation type="journal article" date="2019" name="Int. J. Syst. Evol. Microbiol.">
        <title>The Global Catalogue of Microorganisms (GCM) 10K type strain sequencing project: providing services to taxonomists for standard genome sequencing and annotation.</title>
        <authorList>
            <consortium name="The Broad Institute Genomics Platform"/>
            <consortium name="The Broad Institute Genome Sequencing Center for Infectious Disease"/>
            <person name="Wu L."/>
            <person name="Ma J."/>
        </authorList>
    </citation>
    <scope>NUCLEOTIDE SEQUENCE [LARGE SCALE GENOMIC DNA]</scope>
    <source>
        <strain evidence="3">CCUG 30340</strain>
    </source>
</reference>
<feature type="signal peptide" evidence="1">
    <location>
        <begin position="1"/>
        <end position="27"/>
    </location>
</feature>
<dbReference type="EMBL" id="JBHSHD010000002">
    <property type="protein sequence ID" value="MFC4818965.1"/>
    <property type="molecule type" value="Genomic_DNA"/>
</dbReference>
<comment type="caution">
    <text evidence="2">The sequence shown here is derived from an EMBL/GenBank/DDBJ whole genome shotgun (WGS) entry which is preliminary data.</text>
</comment>
<dbReference type="Proteomes" id="UP001595886">
    <property type="component" value="Unassembled WGS sequence"/>
</dbReference>
<keyword evidence="3" id="KW-1185">Reference proteome</keyword>
<accession>A0ABV9QNR2</accession>
<feature type="chain" id="PRO_5045849533" evidence="1">
    <location>
        <begin position="28"/>
        <end position="482"/>
    </location>
</feature>
<proteinExistence type="predicted"/>
<keyword evidence="1" id="KW-0732">Signal</keyword>
<evidence type="ECO:0000256" key="1">
    <source>
        <dbReference type="SAM" id="SignalP"/>
    </source>
</evidence>
<name>A0ABV9QNR2_9GAMM</name>
<dbReference type="InterPro" id="IPR011050">
    <property type="entry name" value="Pectin_lyase_fold/virulence"/>
</dbReference>
<sequence>MNRSNPDLRRLPLASLILALFAGPSAAADGPASLLPTAATSMHAAAALARGGNDVTEPTATVRFYTNCDDDGMGSLRQAVSASASGDSVRASPTLSCSTITLQSALIFGQTDLDIRGLGADRTTITAAPGVEDGLIRHLGSGRLNLQFLTLSGGQKYRSDTQAQGGCVYGANDVAINSSRITRCTAKGIGFEQGLGGGVFSGGLTTLRLSEVSGNLATSTGGQYASGGGVYAIGGVDADRSVIAANVADSTSNSWGGGFTSAGAVTIVDSAIVNNNARTSGGAHIHPPASSASTITNTTVSGNSALRVGGLTCIGPTAIASSTITANTSTDGLSGGRIVGGGLDLGSGSHSITSTIITGNLAGSADIAGSINLSASSGAVLAGSNDHISGSTLALPSGTLTTAMQMEPLALNGASSPTHALRATDPDVDAGSAPAGQTYDQRGYPFLRTVGSQADIGAFELDPDMLFGDGFDASIPRLPAPM</sequence>
<dbReference type="InterPro" id="IPR059226">
    <property type="entry name" value="Choice_anch_Q_dom"/>
</dbReference>